<dbReference type="Proteomes" id="UP001163321">
    <property type="component" value="Chromosome 12"/>
</dbReference>
<name>A0ACC0WHV0_9STRA</name>
<proteinExistence type="predicted"/>
<accession>A0ACC0WHV0</accession>
<evidence type="ECO:0000313" key="1">
    <source>
        <dbReference type="EMBL" id="KAI9918428.1"/>
    </source>
</evidence>
<evidence type="ECO:0000313" key="2">
    <source>
        <dbReference type="Proteomes" id="UP001163321"/>
    </source>
</evidence>
<organism evidence="1 2">
    <name type="scientific">Peronosclerospora sorghi</name>
    <dbReference type="NCBI Taxonomy" id="230839"/>
    <lineage>
        <taxon>Eukaryota</taxon>
        <taxon>Sar</taxon>
        <taxon>Stramenopiles</taxon>
        <taxon>Oomycota</taxon>
        <taxon>Peronosporomycetes</taxon>
        <taxon>Peronosporales</taxon>
        <taxon>Peronosporaceae</taxon>
        <taxon>Peronosclerospora</taxon>
    </lineage>
</organism>
<gene>
    <name evidence="1" type="ORF">PsorP6_011762</name>
</gene>
<protein>
    <submittedName>
        <fullName evidence="1">Uncharacterized protein</fullName>
    </submittedName>
</protein>
<dbReference type="EMBL" id="CM047591">
    <property type="protein sequence ID" value="KAI9918428.1"/>
    <property type="molecule type" value="Genomic_DNA"/>
</dbReference>
<sequence>MAKLKIKGHLIDVNLVPFPPTSSDVDICGPAFTVQVVPATGCAVRKLPFHYVDKTEKGQVIVISAPTRSTSAVFGGLLATASKARGVAAIVTDGCVRDVQELGSLGFPSFARGTSVHGQQGTTTVERVNGPILVGDCVVRKNDLIRGDMNGVIVIPRERAADVAAEAERIEAQDNKVAHALKEGTGLQQAFKCFRSKL</sequence>
<reference evidence="1 2" key="1">
    <citation type="journal article" date="2022" name="bioRxiv">
        <title>The genome of the oomycete Peronosclerospora sorghi, a cosmopolitan pathogen of maize and sorghum, is inflated with dispersed pseudogenes.</title>
        <authorList>
            <person name="Fletcher K."/>
            <person name="Martin F."/>
            <person name="Isakeit T."/>
            <person name="Cavanaugh K."/>
            <person name="Magill C."/>
            <person name="Michelmore R."/>
        </authorList>
    </citation>
    <scope>NUCLEOTIDE SEQUENCE [LARGE SCALE GENOMIC DNA]</scope>
    <source>
        <strain evidence="1">P6</strain>
    </source>
</reference>
<comment type="caution">
    <text evidence="1">The sequence shown here is derived from an EMBL/GenBank/DDBJ whole genome shotgun (WGS) entry which is preliminary data.</text>
</comment>
<keyword evidence="2" id="KW-1185">Reference proteome</keyword>